<feature type="transmembrane region" description="Helical" evidence="9">
    <location>
        <begin position="526"/>
        <end position="548"/>
    </location>
</feature>
<comment type="caution">
    <text evidence="10">The sequence shown here is derived from an EMBL/GenBank/DDBJ whole genome shotgun (WGS) entry which is preliminary data.</text>
</comment>
<keyword evidence="1 9" id="KW-0813">Transport</keyword>
<evidence type="ECO:0000256" key="8">
    <source>
        <dbReference type="ARBA" id="ARBA00023136"/>
    </source>
</evidence>
<evidence type="ECO:0000256" key="1">
    <source>
        <dbReference type="ARBA" id="ARBA00022448"/>
    </source>
</evidence>
<feature type="transmembrane region" description="Helical" evidence="9">
    <location>
        <begin position="132"/>
        <end position="154"/>
    </location>
</feature>
<feature type="transmembrane region" description="Helical" evidence="9">
    <location>
        <begin position="251"/>
        <end position="270"/>
    </location>
</feature>
<dbReference type="Pfam" id="PF03814">
    <property type="entry name" value="KdpA"/>
    <property type="match status" value="1"/>
</dbReference>
<feature type="transmembrane region" description="Helical" evidence="9">
    <location>
        <begin position="417"/>
        <end position="443"/>
    </location>
</feature>
<evidence type="ECO:0000256" key="3">
    <source>
        <dbReference type="ARBA" id="ARBA00022538"/>
    </source>
</evidence>
<dbReference type="EMBL" id="LTAY01000070">
    <property type="protein sequence ID" value="OPX46799.1"/>
    <property type="molecule type" value="Genomic_DNA"/>
</dbReference>
<keyword evidence="5 9" id="KW-0630">Potassium</keyword>
<dbReference type="AlphaFoldDB" id="A0A1V4SSE4"/>
<protein>
    <recommendedName>
        <fullName evidence="9">Potassium-transporting ATPase potassium-binding subunit</fullName>
    </recommendedName>
    <alternativeName>
        <fullName evidence="9">ATP phosphohydrolase [potassium-transporting] A chain</fullName>
    </alternativeName>
    <alternativeName>
        <fullName evidence="9">Potassium-binding and translocating subunit A</fullName>
    </alternativeName>
    <alternativeName>
        <fullName evidence="9">Potassium-translocating ATPase A chain</fullName>
    </alternativeName>
</protein>
<evidence type="ECO:0000256" key="2">
    <source>
        <dbReference type="ARBA" id="ARBA00022475"/>
    </source>
</evidence>
<dbReference type="PANTHER" id="PTHR30607:SF2">
    <property type="entry name" value="POTASSIUM-TRANSPORTING ATPASE POTASSIUM-BINDING SUBUNIT"/>
    <property type="match status" value="1"/>
</dbReference>
<keyword evidence="8 9" id="KW-0472">Membrane</keyword>
<evidence type="ECO:0000256" key="6">
    <source>
        <dbReference type="ARBA" id="ARBA00022989"/>
    </source>
</evidence>
<proteinExistence type="inferred from homology"/>
<dbReference type="NCBIfam" id="TIGR00680">
    <property type="entry name" value="kdpA"/>
    <property type="match status" value="1"/>
</dbReference>
<dbReference type="GO" id="GO:0008556">
    <property type="term" value="F:P-type potassium transmembrane transporter activity"/>
    <property type="evidence" value="ECO:0007669"/>
    <property type="project" value="InterPro"/>
</dbReference>
<feature type="transmembrane region" description="Helical" evidence="9">
    <location>
        <begin position="373"/>
        <end position="397"/>
    </location>
</feature>
<feature type="transmembrane region" description="Helical" evidence="9">
    <location>
        <begin position="481"/>
        <end position="506"/>
    </location>
</feature>
<feature type="transmembrane region" description="Helical" evidence="9">
    <location>
        <begin position="62"/>
        <end position="81"/>
    </location>
</feature>
<feature type="transmembrane region" description="Helical" evidence="9">
    <location>
        <begin position="174"/>
        <end position="195"/>
    </location>
</feature>
<keyword evidence="6 9" id="KW-1133">Transmembrane helix</keyword>
<evidence type="ECO:0000256" key="5">
    <source>
        <dbReference type="ARBA" id="ARBA00022958"/>
    </source>
</evidence>
<feature type="transmembrane region" description="Helical" evidence="9">
    <location>
        <begin position="6"/>
        <end position="24"/>
    </location>
</feature>
<keyword evidence="3 9" id="KW-0633">Potassium transport</keyword>
<keyword evidence="7 9" id="KW-0406">Ion transport</keyword>
<organism evidence="10 11">
    <name type="scientific">Clostridium thermobutyricum DSM 4928</name>
    <dbReference type="NCBI Taxonomy" id="1121339"/>
    <lineage>
        <taxon>Bacteria</taxon>
        <taxon>Bacillati</taxon>
        <taxon>Bacillota</taxon>
        <taxon>Clostridia</taxon>
        <taxon>Eubacteriales</taxon>
        <taxon>Clostridiaceae</taxon>
        <taxon>Clostridium</taxon>
    </lineage>
</organism>
<evidence type="ECO:0000313" key="11">
    <source>
        <dbReference type="Proteomes" id="UP000191448"/>
    </source>
</evidence>
<keyword evidence="2 9" id="KW-1003">Cell membrane</keyword>
<dbReference type="PANTHER" id="PTHR30607">
    <property type="entry name" value="POTASSIUM-TRANSPORTING ATPASE A CHAIN"/>
    <property type="match status" value="1"/>
</dbReference>
<dbReference type="InterPro" id="IPR004623">
    <property type="entry name" value="KdpA"/>
</dbReference>
<evidence type="ECO:0000256" key="9">
    <source>
        <dbReference type="HAMAP-Rule" id="MF_00275"/>
    </source>
</evidence>
<accession>A0A1V4SSE4</accession>
<gene>
    <name evidence="9 10" type="primary">kdpA</name>
    <name evidence="10" type="ORF">CLTHE_26200</name>
</gene>
<dbReference type="PIRSF" id="PIRSF001294">
    <property type="entry name" value="K_ATPaseA"/>
    <property type="match status" value="1"/>
</dbReference>
<evidence type="ECO:0000256" key="7">
    <source>
        <dbReference type="ARBA" id="ARBA00023065"/>
    </source>
</evidence>
<dbReference type="GO" id="GO:0016787">
    <property type="term" value="F:hydrolase activity"/>
    <property type="evidence" value="ECO:0007669"/>
    <property type="project" value="UniProtKB-KW"/>
</dbReference>
<dbReference type="RefSeq" id="WP_080023826.1">
    <property type="nucleotide sequence ID" value="NZ_LTAY01000070.1"/>
</dbReference>
<feature type="transmembrane region" description="Helical" evidence="9">
    <location>
        <begin position="282"/>
        <end position="303"/>
    </location>
</feature>
<comment type="subcellular location">
    <subcellularLocation>
        <location evidence="9">Cell membrane</location>
        <topology evidence="9">Multi-pass membrane protein</topology>
    </subcellularLocation>
</comment>
<dbReference type="GO" id="GO:0005886">
    <property type="term" value="C:plasma membrane"/>
    <property type="evidence" value="ECO:0007669"/>
    <property type="project" value="UniProtKB-SubCell"/>
</dbReference>
<evidence type="ECO:0000256" key="4">
    <source>
        <dbReference type="ARBA" id="ARBA00022692"/>
    </source>
</evidence>
<dbReference type="GO" id="GO:0030955">
    <property type="term" value="F:potassium ion binding"/>
    <property type="evidence" value="ECO:0007669"/>
    <property type="project" value="UniProtKB-UniRule"/>
</dbReference>
<sequence length="561" mass="60869">MVGVQLILFLIVFLIIIAIVGKYISNIINFRDYKTSALFDKIDNCIYRICGISRDEMSFKEYVKALLISNFFMFLLGFIILKIQGLIPIFNSARHAKNFSFTLAFNTAASFVTNTDLQHYAGASAVSNFTQMLVITFLMFTSAATGCAIASGFIRTVAGKEKSLGNFYVDFTRFLTRVLIPFSVVIGIILIFFGVPESLKGIITVKTLNGGFQNLMLGPIASLEAIKHLGTNGGGFFAANSAHPFANPTLITNYIEMMSMTILPGAFVVAFGDTVKNKKQSIVIIIALLILVAVSFFIMYHSISKGNVSLEKLGLSKAFSGSEGQELRFGHLGTSLFSTITTTFTTGSTNVALNAMNPMFIFATLWGMMLNTLFGGTGVGFLNIIMYVLLTVFICGLMVGRTPEFYGKKVEAKEIKLIAVSILIHPILILFSTVIALLGGFAAHSGIHGGFHGFTQILYEFTSASANNGSLMGGYINNDTFFNMLTGFIMLIGRYAPIILLLAVGVSLANKKAVPKTVGTFRTDNVIFGVMLIVIILVIGALTFLPVLGLGPITEHLRFLA</sequence>
<evidence type="ECO:0000313" key="10">
    <source>
        <dbReference type="EMBL" id="OPX46799.1"/>
    </source>
</evidence>
<keyword evidence="10" id="KW-0378">Hydrolase</keyword>
<keyword evidence="4 9" id="KW-0812">Transmembrane</keyword>
<dbReference type="HAMAP" id="MF_00275">
    <property type="entry name" value="KdpA"/>
    <property type="match status" value="1"/>
</dbReference>
<dbReference type="OrthoDB" id="9763796at2"/>
<comment type="function">
    <text evidence="9">Part of the high-affinity ATP-driven potassium transport (or Kdp) system, which catalyzes the hydrolysis of ATP coupled with the electrogenic transport of potassium into the cytoplasm. This subunit binds the extracellular potassium ions and delivers the ions to the membrane domain of KdpB through an intramembrane tunnel.</text>
</comment>
<reference evidence="10 11" key="1">
    <citation type="submission" date="2016-02" db="EMBL/GenBank/DDBJ databases">
        <title>Genome sequence of Clostridium thermobutyricum DSM 4928.</title>
        <authorList>
            <person name="Poehlein A."/>
            <person name="Daniel R."/>
        </authorList>
    </citation>
    <scope>NUCLEOTIDE SEQUENCE [LARGE SCALE GENOMIC DNA]</scope>
    <source>
        <strain evidence="10 11">DSM 4928</strain>
    </source>
</reference>
<comment type="subunit">
    <text evidence="9">The system is composed of three essential subunits: KdpA, KdpB and KdpC.</text>
</comment>
<dbReference type="Proteomes" id="UP000191448">
    <property type="component" value="Unassembled WGS sequence"/>
</dbReference>
<name>A0A1V4SSE4_9CLOT</name>
<comment type="similarity">
    <text evidence="9">Belongs to the KdpA family.</text>
</comment>